<dbReference type="InterPro" id="IPR050591">
    <property type="entry name" value="GSK-3"/>
</dbReference>
<evidence type="ECO:0000256" key="1">
    <source>
        <dbReference type="ARBA" id="ARBA00022527"/>
    </source>
</evidence>
<dbReference type="GO" id="GO:0005737">
    <property type="term" value="C:cytoplasm"/>
    <property type="evidence" value="ECO:0007669"/>
    <property type="project" value="TreeGrafter"/>
</dbReference>
<dbReference type="EMBL" id="KQ241670">
    <property type="protein sequence ID" value="KNC86054.1"/>
    <property type="molecule type" value="Genomic_DNA"/>
</dbReference>
<dbReference type="PANTHER" id="PTHR24057">
    <property type="entry name" value="GLYCOGEN SYNTHASE KINASE-3 ALPHA"/>
    <property type="match status" value="1"/>
</dbReference>
<dbReference type="RefSeq" id="XP_014159957.1">
    <property type="nucleotide sequence ID" value="XM_014304482.1"/>
</dbReference>
<dbReference type="Proteomes" id="UP000054560">
    <property type="component" value="Unassembled WGS sequence"/>
</dbReference>
<keyword evidence="1" id="KW-0723">Serine/threonine-protein kinase</keyword>
<proteinExistence type="predicted"/>
<protein>
    <recommendedName>
        <fullName evidence="9">Protein kinase domain-containing protein</fullName>
    </recommendedName>
</protein>
<evidence type="ECO:0008006" key="9">
    <source>
        <dbReference type="Google" id="ProtNLM"/>
    </source>
</evidence>
<evidence type="ECO:0000256" key="6">
    <source>
        <dbReference type="SAM" id="MobiDB-lite"/>
    </source>
</evidence>
<dbReference type="SUPFAM" id="SSF56112">
    <property type="entry name" value="Protein kinase-like (PK-like)"/>
    <property type="match status" value="1"/>
</dbReference>
<dbReference type="EMBL" id="KQ241670">
    <property type="protein sequence ID" value="KNC86055.1"/>
    <property type="molecule type" value="Genomic_DNA"/>
</dbReference>
<reference evidence="7 8" key="1">
    <citation type="submission" date="2011-02" db="EMBL/GenBank/DDBJ databases">
        <title>The Genome Sequence of Sphaeroforma arctica JP610.</title>
        <authorList>
            <consortium name="The Broad Institute Genome Sequencing Platform"/>
            <person name="Russ C."/>
            <person name="Cuomo C."/>
            <person name="Young S.K."/>
            <person name="Zeng Q."/>
            <person name="Gargeya S."/>
            <person name="Alvarado L."/>
            <person name="Berlin A."/>
            <person name="Chapman S.B."/>
            <person name="Chen Z."/>
            <person name="Freedman E."/>
            <person name="Gellesch M."/>
            <person name="Goldberg J."/>
            <person name="Griggs A."/>
            <person name="Gujja S."/>
            <person name="Heilman E."/>
            <person name="Heiman D."/>
            <person name="Howarth C."/>
            <person name="Mehta T."/>
            <person name="Neiman D."/>
            <person name="Pearson M."/>
            <person name="Roberts A."/>
            <person name="Saif S."/>
            <person name="Shea T."/>
            <person name="Shenoy N."/>
            <person name="Sisk P."/>
            <person name="Stolte C."/>
            <person name="Sykes S."/>
            <person name="White J."/>
            <person name="Yandava C."/>
            <person name="Burger G."/>
            <person name="Gray M.W."/>
            <person name="Holland P.W.H."/>
            <person name="King N."/>
            <person name="Lang F.B.F."/>
            <person name="Roger A.J."/>
            <person name="Ruiz-Trillo I."/>
            <person name="Haas B."/>
            <person name="Nusbaum C."/>
            <person name="Birren B."/>
        </authorList>
    </citation>
    <scope>NUCLEOTIDE SEQUENCE [LARGE SCALE GENOMIC DNA]</scope>
    <source>
        <strain evidence="7 8">JP610</strain>
    </source>
</reference>
<evidence type="ECO:0000256" key="4">
    <source>
        <dbReference type="ARBA" id="ARBA00022777"/>
    </source>
</evidence>
<dbReference type="Gene3D" id="1.10.510.10">
    <property type="entry name" value="Transferase(Phosphotransferase) domain 1"/>
    <property type="match status" value="1"/>
</dbReference>
<dbReference type="RefSeq" id="XP_014159956.1">
    <property type="nucleotide sequence ID" value="XM_014304481.1"/>
</dbReference>
<dbReference type="PANTHER" id="PTHR24057:SF0">
    <property type="entry name" value="PROTEIN KINASE SHAGGY-RELATED"/>
    <property type="match status" value="1"/>
</dbReference>
<dbReference type="InterPro" id="IPR011009">
    <property type="entry name" value="Kinase-like_dom_sf"/>
</dbReference>
<dbReference type="GO" id="GO:0007165">
    <property type="term" value="P:signal transduction"/>
    <property type="evidence" value="ECO:0007669"/>
    <property type="project" value="TreeGrafter"/>
</dbReference>
<dbReference type="GO" id="GO:0030154">
    <property type="term" value="P:cell differentiation"/>
    <property type="evidence" value="ECO:0007669"/>
    <property type="project" value="TreeGrafter"/>
</dbReference>
<organism evidence="7 8">
    <name type="scientific">Sphaeroforma arctica JP610</name>
    <dbReference type="NCBI Taxonomy" id="667725"/>
    <lineage>
        <taxon>Eukaryota</taxon>
        <taxon>Ichthyosporea</taxon>
        <taxon>Ichthyophonida</taxon>
        <taxon>Sphaeroforma</taxon>
    </lineage>
</organism>
<dbReference type="GO" id="GO:0004674">
    <property type="term" value="F:protein serine/threonine kinase activity"/>
    <property type="evidence" value="ECO:0007669"/>
    <property type="project" value="UniProtKB-KW"/>
</dbReference>
<evidence type="ECO:0000256" key="5">
    <source>
        <dbReference type="ARBA" id="ARBA00022840"/>
    </source>
</evidence>
<keyword evidence="8" id="KW-1185">Reference proteome</keyword>
<dbReference type="OrthoDB" id="272141at2759"/>
<keyword evidence="4" id="KW-0418">Kinase</keyword>
<name>A0A0L0GAW2_9EUKA</name>
<gene>
    <name evidence="7" type="ORF">SARC_01779</name>
</gene>
<dbReference type="GO" id="GO:0005524">
    <property type="term" value="F:ATP binding"/>
    <property type="evidence" value="ECO:0007669"/>
    <property type="project" value="UniProtKB-KW"/>
</dbReference>
<dbReference type="GeneID" id="25902283"/>
<evidence type="ECO:0000313" key="7">
    <source>
        <dbReference type="EMBL" id="KNC86054.1"/>
    </source>
</evidence>
<accession>A0A0L0GAW2</accession>
<sequence>MAEILIGQPIFPGESGVDQLVEIIKVLGTPTREEIQAMNPTYSEFKFPHIKAHPWAKVFHQMTPETALDLAAKTLTYPPAQRLKAIEVCPHPFFDELRDPNTTLPDGRPLPPGLFEFIPEELKDLSPEQQEKLIPSHARKGSTHSDLVQ</sequence>
<evidence type="ECO:0000256" key="3">
    <source>
        <dbReference type="ARBA" id="ARBA00022741"/>
    </source>
</evidence>
<keyword evidence="3" id="KW-0547">Nucleotide-binding</keyword>
<dbReference type="GO" id="GO:0005634">
    <property type="term" value="C:nucleus"/>
    <property type="evidence" value="ECO:0007669"/>
    <property type="project" value="TreeGrafter"/>
</dbReference>
<dbReference type="STRING" id="667725.A0A0L0GAW2"/>
<evidence type="ECO:0000256" key="2">
    <source>
        <dbReference type="ARBA" id="ARBA00022679"/>
    </source>
</evidence>
<evidence type="ECO:0000313" key="8">
    <source>
        <dbReference type="Proteomes" id="UP000054560"/>
    </source>
</evidence>
<dbReference type="eggNOG" id="KOG0658">
    <property type="taxonomic scope" value="Eukaryota"/>
</dbReference>
<dbReference type="AlphaFoldDB" id="A0A0L0GAW2"/>
<feature type="region of interest" description="Disordered" evidence="6">
    <location>
        <begin position="126"/>
        <end position="149"/>
    </location>
</feature>
<keyword evidence="2" id="KW-0808">Transferase</keyword>
<keyword evidence="5" id="KW-0067">ATP-binding</keyword>